<dbReference type="InterPro" id="IPR018060">
    <property type="entry name" value="HTH_AraC"/>
</dbReference>
<evidence type="ECO:0000259" key="4">
    <source>
        <dbReference type="PROSITE" id="PS01124"/>
    </source>
</evidence>
<dbReference type="AlphaFoldDB" id="A0A4D4N0K2"/>
<reference evidence="6 7" key="1">
    <citation type="submission" date="2019-04" db="EMBL/GenBank/DDBJ databases">
        <title>Draft genome sequences of Streptomyces avermitilis ATCC 31267.</title>
        <authorList>
            <person name="Komaki H."/>
            <person name="Tamura T."/>
            <person name="Hosoyama A."/>
        </authorList>
    </citation>
    <scope>NUCLEOTIDE SEQUENCE [LARGE SCALE GENOMIC DNA]</scope>
    <source>
        <strain evidence="6 7">ATCC 31267</strain>
    </source>
</reference>
<dbReference type="Proteomes" id="UP000302139">
    <property type="component" value="Unassembled WGS sequence"/>
</dbReference>
<evidence type="ECO:0000313" key="7">
    <source>
        <dbReference type="Proteomes" id="UP000299211"/>
    </source>
</evidence>
<dbReference type="EMBL" id="BJHY01000001">
    <property type="protein sequence ID" value="GDY77990.1"/>
    <property type="molecule type" value="Genomic_DNA"/>
</dbReference>
<protein>
    <submittedName>
        <fullName evidence="6">AraC family transcriptional regulator</fullName>
    </submittedName>
</protein>
<evidence type="ECO:0000313" key="5">
    <source>
        <dbReference type="EMBL" id="GDY61900.1"/>
    </source>
</evidence>
<dbReference type="Pfam" id="PF12833">
    <property type="entry name" value="HTH_18"/>
    <property type="match status" value="1"/>
</dbReference>
<dbReference type="Gene3D" id="1.10.10.60">
    <property type="entry name" value="Homeodomain-like"/>
    <property type="match status" value="2"/>
</dbReference>
<evidence type="ECO:0000313" key="6">
    <source>
        <dbReference type="EMBL" id="GDY77990.1"/>
    </source>
</evidence>
<proteinExistence type="predicted"/>
<feature type="domain" description="HTH araC/xylS-type" evidence="4">
    <location>
        <begin position="211"/>
        <end position="309"/>
    </location>
</feature>
<dbReference type="InterPro" id="IPR009057">
    <property type="entry name" value="Homeodomain-like_sf"/>
</dbReference>
<dbReference type="PANTHER" id="PTHR46796:SF13">
    <property type="entry name" value="HTH-TYPE TRANSCRIPTIONAL ACTIVATOR RHAS"/>
    <property type="match status" value="1"/>
</dbReference>
<dbReference type="InterPro" id="IPR050204">
    <property type="entry name" value="AraC_XylS_family_regulators"/>
</dbReference>
<dbReference type="InterPro" id="IPR032783">
    <property type="entry name" value="AraC_lig"/>
</dbReference>
<evidence type="ECO:0000313" key="8">
    <source>
        <dbReference type="Proteomes" id="UP000302139"/>
    </source>
</evidence>
<evidence type="ECO:0000256" key="3">
    <source>
        <dbReference type="ARBA" id="ARBA00023163"/>
    </source>
</evidence>
<name>A0A4D4N0K2_STRAX</name>
<evidence type="ECO:0000256" key="1">
    <source>
        <dbReference type="ARBA" id="ARBA00023015"/>
    </source>
</evidence>
<dbReference type="GO" id="GO:0043565">
    <property type="term" value="F:sequence-specific DNA binding"/>
    <property type="evidence" value="ECO:0007669"/>
    <property type="project" value="InterPro"/>
</dbReference>
<comment type="caution">
    <text evidence="6">The sequence shown here is derived from an EMBL/GenBank/DDBJ whole genome shotgun (WGS) entry which is preliminary data.</text>
</comment>
<dbReference type="PANTHER" id="PTHR46796">
    <property type="entry name" value="HTH-TYPE TRANSCRIPTIONAL ACTIVATOR RHAS-RELATED"/>
    <property type="match status" value="1"/>
</dbReference>
<dbReference type="RefSeq" id="WP_010983560.1">
    <property type="nucleotide sequence ID" value="NZ_BAABTN010000025.1"/>
</dbReference>
<dbReference type="InterPro" id="IPR018062">
    <property type="entry name" value="HTH_AraC-typ_CS"/>
</dbReference>
<dbReference type="Pfam" id="PF12852">
    <property type="entry name" value="Cupin_6"/>
    <property type="match status" value="1"/>
</dbReference>
<keyword evidence="2" id="KW-0238">DNA-binding</keyword>
<dbReference type="SMART" id="SM00342">
    <property type="entry name" value="HTH_ARAC"/>
    <property type="match status" value="1"/>
</dbReference>
<dbReference type="GO" id="GO:0003700">
    <property type="term" value="F:DNA-binding transcription factor activity"/>
    <property type="evidence" value="ECO:0007669"/>
    <property type="project" value="InterPro"/>
</dbReference>
<dbReference type="GeneID" id="41539217"/>
<accession>A0A4D4N0K2</accession>
<dbReference type="SUPFAM" id="SSF46689">
    <property type="entry name" value="Homeodomain-like"/>
    <property type="match status" value="2"/>
</dbReference>
<sequence>MDALAGLLEGPRARGAFMIRACFDPPWCIRVEDRAPLTIMLVVRGEAWVMPDGQERTLLRAGDLAIARGPDPYTCADSPATEPQAVILPGGECAYPDGRSLKGHRDLGVRSWGDRPDGSTVLLIGTYLMQGEITGRLLDALPPLLSLTSREWKCPLTPILAEEIVRDEPGQEVVLDRLLDLLVIAALRAWFSRPEAEAPAWYRALADPVVGRVLRLVQDDPAHPWTVASLAAKAGVSRAALARRFTELVGEPPMAYLTGWRLALAADRLRDSADTIGAIAHQVGYGSAFALSTAFKRVYGVSPQEHRTGGAPTVPRGTVT</sequence>
<keyword evidence="1" id="KW-0805">Transcription regulation</keyword>
<keyword evidence="3" id="KW-0804">Transcription</keyword>
<dbReference type="STRING" id="33903.AQJ43_05865"/>
<dbReference type="PROSITE" id="PS01124">
    <property type="entry name" value="HTH_ARAC_FAMILY_2"/>
    <property type="match status" value="1"/>
</dbReference>
<dbReference type="PROSITE" id="PS00041">
    <property type="entry name" value="HTH_ARAC_FAMILY_1"/>
    <property type="match status" value="1"/>
</dbReference>
<gene>
    <name evidence="5" type="ORF">SAV14893_012930</name>
    <name evidence="6" type="ORF">SAV31267_074750</name>
</gene>
<dbReference type="EMBL" id="BJHX01000001">
    <property type="protein sequence ID" value="GDY61900.1"/>
    <property type="molecule type" value="Genomic_DNA"/>
</dbReference>
<evidence type="ECO:0000256" key="2">
    <source>
        <dbReference type="ARBA" id="ARBA00023125"/>
    </source>
</evidence>
<reference evidence="5 8" key="2">
    <citation type="submission" date="2019-04" db="EMBL/GenBank/DDBJ databases">
        <title>Draft genome sequences of Streptomyces avermitilis NBRC 14893.</title>
        <authorList>
            <person name="Komaki H."/>
            <person name="Tamura T."/>
            <person name="Hosoyama A."/>
        </authorList>
    </citation>
    <scope>NUCLEOTIDE SEQUENCE [LARGE SCALE GENOMIC DNA]</scope>
    <source>
        <strain evidence="5 8">NBRC 14893</strain>
    </source>
</reference>
<dbReference type="Proteomes" id="UP000299211">
    <property type="component" value="Unassembled WGS sequence"/>
</dbReference>
<dbReference type="OMA" id="AFMIRAC"/>
<organism evidence="6 7">
    <name type="scientific">Streptomyces avermitilis</name>
    <dbReference type="NCBI Taxonomy" id="33903"/>
    <lineage>
        <taxon>Bacteria</taxon>
        <taxon>Bacillati</taxon>
        <taxon>Actinomycetota</taxon>
        <taxon>Actinomycetes</taxon>
        <taxon>Kitasatosporales</taxon>
        <taxon>Streptomycetaceae</taxon>
        <taxon>Streptomyces</taxon>
    </lineage>
</organism>